<reference evidence="3" key="1">
    <citation type="submission" date="2016-10" db="EMBL/GenBank/DDBJ databases">
        <authorList>
            <person name="Varghese N."/>
            <person name="Submissions S."/>
        </authorList>
    </citation>
    <scope>NUCLEOTIDE SEQUENCE [LARGE SCALE GENOMIC DNA]</scope>
    <source>
        <strain evidence="3">DSM 18130</strain>
    </source>
</reference>
<name>A0A1I0TZM1_9SPHI</name>
<dbReference type="Gene3D" id="3.40.710.10">
    <property type="entry name" value="DD-peptidase/beta-lactamase superfamily"/>
    <property type="match status" value="1"/>
</dbReference>
<dbReference type="AlphaFoldDB" id="A0A1I0TZM1"/>
<dbReference type="PANTHER" id="PTHR46825">
    <property type="entry name" value="D-ALANYL-D-ALANINE-CARBOXYPEPTIDASE/ENDOPEPTIDASE AMPH"/>
    <property type="match status" value="1"/>
</dbReference>
<dbReference type="Pfam" id="PF00144">
    <property type="entry name" value="Beta-lactamase"/>
    <property type="match status" value="1"/>
</dbReference>
<sequence>MIKKLTLFTFLTILVHFSFSQSFDKIKLDAYFDTLAKYNKFMGSVTVAQNGHVIYNRTLGFANLKEQQKANENTKYRIGSISKTFTAALIFKAIDEKKISLDQTIQKFFPDIKNADKITIANLLYHRSGIHDFTDDKEEYLKWHTQPKTEKEMLAIMSKGGIDFEPDTQSDYSNSNYLLLSYILEKTFKMPYAQILDKYIVKPLALTNTFLGKKINSKNNEASSYHFEGNWKLADETDISIPLGAGGIVSTPIDLVKFSTALFEGKVISQNSLAQMKTVNGKYGMGILAIPFYDKAGFGHSGSIDGFSATFSYFRDGNIAYALTGNGANFNNNSISLAVLSAVFNKEYQIPDFKTAEQSTTDLNKHLGTYASTAIPIKITITKDNTTLIAQATGQPAIRLSSKGNHEFIFEDAGIILSFNPTESQMILKQGGKEFKFTKE</sequence>
<evidence type="ECO:0000313" key="2">
    <source>
        <dbReference type="EMBL" id="SFA57222.1"/>
    </source>
</evidence>
<accession>A0A1I0TZM1</accession>
<keyword evidence="3" id="KW-1185">Reference proteome</keyword>
<evidence type="ECO:0000259" key="1">
    <source>
        <dbReference type="Pfam" id="PF00144"/>
    </source>
</evidence>
<dbReference type="OrthoDB" id="9793489at2"/>
<dbReference type="STRING" id="332999.SAMN04488511_11761"/>
<dbReference type="InterPro" id="IPR050491">
    <property type="entry name" value="AmpC-like"/>
</dbReference>
<protein>
    <submittedName>
        <fullName evidence="2">CubicO group peptidase, beta-lactamase class C family</fullName>
    </submittedName>
</protein>
<evidence type="ECO:0000313" key="3">
    <source>
        <dbReference type="Proteomes" id="UP000198836"/>
    </source>
</evidence>
<proteinExistence type="predicted"/>
<dbReference type="RefSeq" id="WP_090986631.1">
    <property type="nucleotide sequence ID" value="NZ_FOJM01000017.1"/>
</dbReference>
<dbReference type="InterPro" id="IPR001466">
    <property type="entry name" value="Beta-lactam-related"/>
</dbReference>
<dbReference type="SUPFAM" id="SSF56601">
    <property type="entry name" value="beta-lactamase/transpeptidase-like"/>
    <property type="match status" value="1"/>
</dbReference>
<gene>
    <name evidence="2" type="ORF">SAMN04488511_11761</name>
</gene>
<dbReference type="Proteomes" id="UP000198836">
    <property type="component" value="Unassembled WGS sequence"/>
</dbReference>
<feature type="domain" description="Beta-lactamase-related" evidence="1">
    <location>
        <begin position="43"/>
        <end position="331"/>
    </location>
</feature>
<dbReference type="PANTHER" id="PTHR46825:SF7">
    <property type="entry name" value="D-ALANYL-D-ALANINE CARBOXYPEPTIDASE"/>
    <property type="match status" value="1"/>
</dbReference>
<dbReference type="EMBL" id="FOJM01000017">
    <property type="protein sequence ID" value="SFA57222.1"/>
    <property type="molecule type" value="Genomic_DNA"/>
</dbReference>
<organism evidence="2 3">
    <name type="scientific">Pedobacter suwonensis</name>
    <dbReference type="NCBI Taxonomy" id="332999"/>
    <lineage>
        <taxon>Bacteria</taxon>
        <taxon>Pseudomonadati</taxon>
        <taxon>Bacteroidota</taxon>
        <taxon>Sphingobacteriia</taxon>
        <taxon>Sphingobacteriales</taxon>
        <taxon>Sphingobacteriaceae</taxon>
        <taxon>Pedobacter</taxon>
    </lineage>
</organism>
<dbReference type="InterPro" id="IPR012338">
    <property type="entry name" value="Beta-lactam/transpept-like"/>
</dbReference>